<dbReference type="GO" id="GO:0005524">
    <property type="term" value="F:ATP binding"/>
    <property type="evidence" value="ECO:0007669"/>
    <property type="project" value="UniProtKB-KW"/>
</dbReference>
<name>A0A497JHU7_9ARCH</name>
<dbReference type="SMART" id="SM01074">
    <property type="entry name" value="Cdc6_C"/>
    <property type="match status" value="1"/>
</dbReference>
<dbReference type="InterPro" id="IPR015163">
    <property type="entry name" value="Cdc6_C"/>
</dbReference>
<dbReference type="PANTHER" id="PTHR10763:SF26">
    <property type="entry name" value="CELL DIVISION CONTROL PROTEIN 6 HOMOLOG"/>
    <property type="match status" value="1"/>
</dbReference>
<dbReference type="InterPro" id="IPR050311">
    <property type="entry name" value="ORC1/CDC6"/>
</dbReference>
<dbReference type="Pfam" id="PF22703">
    <property type="entry name" value="Cdc6_lid"/>
    <property type="match status" value="1"/>
</dbReference>
<dbReference type="Pfam" id="PF09079">
    <property type="entry name" value="WHD_Cdc6"/>
    <property type="match status" value="1"/>
</dbReference>
<proteinExistence type="inferred from homology"/>
<comment type="caution">
    <text evidence="6">The sequence shown here is derived from an EMBL/GenBank/DDBJ whole genome shotgun (WGS) entry which is preliminary data.</text>
</comment>
<evidence type="ECO:0000256" key="1">
    <source>
        <dbReference type="ARBA" id="ARBA00006184"/>
    </source>
</evidence>
<dbReference type="Gene3D" id="1.10.8.60">
    <property type="match status" value="1"/>
</dbReference>
<feature type="non-terminal residue" evidence="6">
    <location>
        <position position="1"/>
    </location>
</feature>
<comment type="similarity">
    <text evidence="1">Belongs to the CDC6/cdc18 family.</text>
</comment>
<dbReference type="GO" id="GO:0051301">
    <property type="term" value="P:cell division"/>
    <property type="evidence" value="ECO:0007669"/>
    <property type="project" value="UniProtKB-KW"/>
</dbReference>
<keyword evidence="3" id="KW-0547">Nucleotide-binding</keyword>
<dbReference type="InterPro" id="IPR036388">
    <property type="entry name" value="WH-like_DNA-bd_sf"/>
</dbReference>
<protein>
    <submittedName>
        <fullName evidence="6">Cell division control protein Cdc6</fullName>
    </submittedName>
</protein>
<organism evidence="6 7">
    <name type="scientific">Candidatus Iainarchaeum sp</name>
    <dbReference type="NCBI Taxonomy" id="3101447"/>
    <lineage>
        <taxon>Archaea</taxon>
        <taxon>Candidatus Iainarchaeota</taxon>
        <taxon>Candidatus Iainarchaeia</taxon>
        <taxon>Candidatus Iainarchaeales</taxon>
        <taxon>Candidatus Iainarchaeaceae</taxon>
        <taxon>Candidatus Iainarchaeum</taxon>
    </lineage>
</organism>
<keyword evidence="6" id="KW-0132">Cell division</keyword>
<evidence type="ECO:0000313" key="6">
    <source>
        <dbReference type="EMBL" id="RLG68849.1"/>
    </source>
</evidence>
<keyword evidence="2" id="KW-0235">DNA replication</keyword>
<dbReference type="SUPFAM" id="SSF52540">
    <property type="entry name" value="P-loop containing nucleoside triphosphate hydrolases"/>
    <property type="match status" value="1"/>
</dbReference>
<dbReference type="EMBL" id="QMWO01000115">
    <property type="protein sequence ID" value="RLG68849.1"/>
    <property type="molecule type" value="Genomic_DNA"/>
</dbReference>
<evidence type="ECO:0000256" key="3">
    <source>
        <dbReference type="ARBA" id="ARBA00022741"/>
    </source>
</evidence>
<dbReference type="InterPro" id="IPR036390">
    <property type="entry name" value="WH_DNA-bd_sf"/>
</dbReference>
<keyword evidence="4" id="KW-0067">ATP-binding</keyword>
<dbReference type="InterPro" id="IPR055237">
    <property type="entry name" value="Cdc6_lid"/>
</dbReference>
<accession>A0A497JHU7</accession>
<evidence type="ECO:0000256" key="4">
    <source>
        <dbReference type="ARBA" id="ARBA00022840"/>
    </source>
</evidence>
<reference evidence="6 7" key="1">
    <citation type="submission" date="2018-06" db="EMBL/GenBank/DDBJ databases">
        <title>Extensive metabolic versatility and redundancy in microbially diverse, dynamic hydrothermal sediments.</title>
        <authorList>
            <person name="Dombrowski N."/>
            <person name="Teske A."/>
            <person name="Baker B.J."/>
        </authorList>
    </citation>
    <scope>NUCLEOTIDE SEQUENCE [LARGE SCALE GENOMIC DNA]</scope>
    <source>
        <strain evidence="6">B9_G13</strain>
    </source>
</reference>
<feature type="domain" description="Cdc6 C-terminal" evidence="5">
    <location>
        <begin position="93"/>
        <end position="166"/>
    </location>
</feature>
<evidence type="ECO:0000256" key="2">
    <source>
        <dbReference type="ARBA" id="ARBA00022705"/>
    </source>
</evidence>
<dbReference type="AlphaFoldDB" id="A0A497JHU7"/>
<gene>
    <name evidence="6" type="ORF">DRO07_02995</name>
</gene>
<dbReference type="InterPro" id="IPR027417">
    <property type="entry name" value="P-loop_NTPase"/>
</dbReference>
<dbReference type="GO" id="GO:0006260">
    <property type="term" value="P:DNA replication"/>
    <property type="evidence" value="ECO:0007669"/>
    <property type="project" value="UniProtKB-KW"/>
</dbReference>
<dbReference type="SUPFAM" id="SSF46785">
    <property type="entry name" value="Winged helix' DNA-binding domain"/>
    <property type="match status" value="1"/>
</dbReference>
<evidence type="ECO:0000313" key="7">
    <source>
        <dbReference type="Proteomes" id="UP000277633"/>
    </source>
</evidence>
<dbReference type="PANTHER" id="PTHR10763">
    <property type="entry name" value="CELL DIVISION CONTROL PROTEIN 6-RELATED"/>
    <property type="match status" value="1"/>
</dbReference>
<sequence length="169" mass="19145">PVQLKEILKERVKHAFFANVLDNEVINVAAAHAAKHNGDARIAIESLLIAGRLAERENAKKVTLAHLRKAFEQIKPRALQKAAPFLDEHEKKILAILCDHAELFSGKLYKLYCEQVQEPITERSFRKKLNRLAELNLIEAKVVEKGIRGRTRAIKLAQPKEAIKEICNT</sequence>
<dbReference type="Proteomes" id="UP000277633">
    <property type="component" value="Unassembled WGS sequence"/>
</dbReference>
<evidence type="ECO:0000259" key="5">
    <source>
        <dbReference type="SMART" id="SM01074"/>
    </source>
</evidence>
<keyword evidence="6" id="KW-0131">Cell cycle</keyword>
<dbReference type="Gene3D" id="1.10.10.10">
    <property type="entry name" value="Winged helix-like DNA-binding domain superfamily/Winged helix DNA-binding domain"/>
    <property type="match status" value="1"/>
</dbReference>